<accession>A0ABV7Q3U5</accession>
<name>A0ABV7Q3U5_9ACTN</name>
<evidence type="ECO:0000256" key="2">
    <source>
        <dbReference type="ARBA" id="ARBA00022512"/>
    </source>
</evidence>
<dbReference type="InterPro" id="IPR021884">
    <property type="entry name" value="Ice-bd_prot"/>
</dbReference>
<reference evidence="11" key="1">
    <citation type="journal article" date="2019" name="Int. J. Syst. Evol. Microbiol.">
        <title>The Global Catalogue of Microorganisms (GCM) 10K type strain sequencing project: providing services to taxonomists for standard genome sequencing and annotation.</title>
        <authorList>
            <consortium name="The Broad Institute Genomics Platform"/>
            <consortium name="The Broad Institute Genome Sequencing Center for Infectious Disease"/>
            <person name="Wu L."/>
            <person name="Ma J."/>
        </authorList>
    </citation>
    <scope>NUCLEOTIDE SEQUENCE [LARGE SCALE GENOMIC DNA]</scope>
    <source>
        <strain evidence="11">CGMCC 4.7396</strain>
    </source>
</reference>
<dbReference type="Pfam" id="PF00746">
    <property type="entry name" value="Gram_pos_anchor"/>
    <property type="match status" value="1"/>
</dbReference>
<keyword evidence="7" id="KW-0812">Transmembrane</keyword>
<evidence type="ECO:0000256" key="5">
    <source>
        <dbReference type="ARBA" id="ARBA00023088"/>
    </source>
</evidence>
<dbReference type="Pfam" id="PF11999">
    <property type="entry name" value="Ice_binding"/>
    <property type="match status" value="1"/>
</dbReference>
<comment type="similarity">
    <text evidence="1">Belongs to the ice-binding protein family.</text>
</comment>
<feature type="transmembrane region" description="Helical" evidence="7">
    <location>
        <begin position="310"/>
        <end position="332"/>
    </location>
</feature>
<evidence type="ECO:0000256" key="6">
    <source>
        <dbReference type="SAM" id="MobiDB-lite"/>
    </source>
</evidence>
<evidence type="ECO:0000259" key="9">
    <source>
        <dbReference type="Pfam" id="PF00746"/>
    </source>
</evidence>
<keyword evidence="3" id="KW-0964">Secreted</keyword>
<keyword evidence="7" id="KW-0472">Membrane</keyword>
<evidence type="ECO:0000313" key="11">
    <source>
        <dbReference type="Proteomes" id="UP001595712"/>
    </source>
</evidence>
<evidence type="ECO:0000256" key="3">
    <source>
        <dbReference type="ARBA" id="ARBA00022525"/>
    </source>
</evidence>
<keyword evidence="2" id="KW-0134">Cell wall</keyword>
<feature type="compositionally biased region" description="Gly residues" evidence="6">
    <location>
        <begin position="245"/>
        <end position="264"/>
    </location>
</feature>
<keyword evidence="11" id="KW-1185">Reference proteome</keyword>
<sequence length="339" mass="32535">MVAIPATVGIAAALTLSYPGGAQAQEAPVGLGTAADFSVLAGSTVTNTGDTTLEQSLGVSPGSAAVGFPPGTVGGETHLADGVADQAKLDLTTAYNDAAGRTPFTNLAAELGGETLTAGVYRISAAQLTGQLTLDLEEDPEGVFIFQIDSTLITASDSSVIFVNGASPCNVYWQVGSSATLGTGTDFIGNIMASASITMNTGATLEGRALAQTAAVTLDTNTITAPACAPTSPPTDGPTDNPTDGPGGPGGTDGPGGGSGGSGGATSSSDSDNDSAGSGSGSGSGSGLGSNDSAGGSGYGEGLPTTGNGVLTTVVAAGLALIAAGGLLAIFARRRARQD</sequence>
<keyword evidence="5" id="KW-0572">Peptidoglycan-anchor</keyword>
<proteinExistence type="inferred from homology"/>
<feature type="signal peptide" evidence="8">
    <location>
        <begin position="1"/>
        <end position="24"/>
    </location>
</feature>
<dbReference type="Proteomes" id="UP001595712">
    <property type="component" value="Unassembled WGS sequence"/>
</dbReference>
<feature type="compositionally biased region" description="Gly residues" evidence="6">
    <location>
        <begin position="278"/>
        <end position="288"/>
    </location>
</feature>
<protein>
    <submittedName>
        <fullName evidence="10">Ice-binding family protein</fullName>
    </submittedName>
</protein>
<feature type="region of interest" description="Disordered" evidence="6">
    <location>
        <begin position="224"/>
        <end position="300"/>
    </location>
</feature>
<dbReference type="RefSeq" id="WP_387979924.1">
    <property type="nucleotide sequence ID" value="NZ_JBHRWO010000021.1"/>
</dbReference>
<feature type="compositionally biased region" description="Low complexity" evidence="6">
    <location>
        <begin position="265"/>
        <end position="277"/>
    </location>
</feature>
<dbReference type="EMBL" id="JBHRWO010000021">
    <property type="protein sequence ID" value="MFC3495350.1"/>
    <property type="molecule type" value="Genomic_DNA"/>
</dbReference>
<evidence type="ECO:0000313" key="10">
    <source>
        <dbReference type="EMBL" id="MFC3495350.1"/>
    </source>
</evidence>
<evidence type="ECO:0000256" key="1">
    <source>
        <dbReference type="ARBA" id="ARBA00005445"/>
    </source>
</evidence>
<comment type="caution">
    <text evidence="10">The sequence shown here is derived from an EMBL/GenBank/DDBJ whole genome shotgun (WGS) entry which is preliminary data.</text>
</comment>
<keyword evidence="4 8" id="KW-0732">Signal</keyword>
<organism evidence="10 11">
    <name type="scientific">Glycomyces rhizosphaerae</name>
    <dbReference type="NCBI Taxonomy" id="2054422"/>
    <lineage>
        <taxon>Bacteria</taxon>
        <taxon>Bacillati</taxon>
        <taxon>Actinomycetota</taxon>
        <taxon>Actinomycetes</taxon>
        <taxon>Glycomycetales</taxon>
        <taxon>Glycomycetaceae</taxon>
        <taxon>Glycomyces</taxon>
    </lineage>
</organism>
<evidence type="ECO:0000256" key="7">
    <source>
        <dbReference type="SAM" id="Phobius"/>
    </source>
</evidence>
<keyword evidence="7" id="KW-1133">Transmembrane helix</keyword>
<evidence type="ECO:0000256" key="4">
    <source>
        <dbReference type="ARBA" id="ARBA00022729"/>
    </source>
</evidence>
<evidence type="ECO:0000256" key="8">
    <source>
        <dbReference type="SAM" id="SignalP"/>
    </source>
</evidence>
<feature type="chain" id="PRO_5047420585" evidence="8">
    <location>
        <begin position="25"/>
        <end position="339"/>
    </location>
</feature>
<gene>
    <name evidence="10" type="ORF">ACFO8M_22925</name>
</gene>
<feature type="domain" description="Gram-positive cocci surface proteins LPxTG" evidence="9">
    <location>
        <begin position="302"/>
        <end position="335"/>
    </location>
</feature>
<dbReference type="InterPro" id="IPR019931">
    <property type="entry name" value="LPXTG_anchor"/>
</dbReference>